<dbReference type="Gene3D" id="3.40.50.300">
    <property type="entry name" value="P-loop containing nucleotide triphosphate hydrolases"/>
    <property type="match status" value="1"/>
</dbReference>
<dbReference type="GO" id="GO:0033063">
    <property type="term" value="C:Rad51B-Rad51C-Rad51D-XRCC2 complex"/>
    <property type="evidence" value="ECO:0007669"/>
    <property type="project" value="InterPro"/>
</dbReference>
<keyword evidence="2" id="KW-1185">Reference proteome</keyword>
<dbReference type="GO" id="GO:0000400">
    <property type="term" value="F:four-way junction DNA binding"/>
    <property type="evidence" value="ECO:0007669"/>
    <property type="project" value="TreeGrafter"/>
</dbReference>
<dbReference type="InterPro" id="IPR030547">
    <property type="entry name" value="XRCC2"/>
</dbReference>
<dbReference type="PANTHER" id="PTHR46644">
    <property type="entry name" value="DNA REPAIR PROTEIN XRCC2"/>
    <property type="match status" value="1"/>
</dbReference>
<dbReference type="VEuPathDB" id="FungiDB:AAP_04002"/>
<comment type="caution">
    <text evidence="1">The sequence shown here is derived from an EMBL/GenBank/DDBJ whole genome shotgun (WGS) entry which is preliminary data.</text>
</comment>
<dbReference type="GO" id="GO:0042148">
    <property type="term" value="P:DNA strand invasion"/>
    <property type="evidence" value="ECO:0007669"/>
    <property type="project" value="TreeGrafter"/>
</dbReference>
<evidence type="ECO:0008006" key="3">
    <source>
        <dbReference type="Google" id="ProtNLM"/>
    </source>
</evidence>
<dbReference type="GO" id="GO:0005815">
    <property type="term" value="C:microtubule organizing center"/>
    <property type="evidence" value="ECO:0007669"/>
    <property type="project" value="TreeGrafter"/>
</dbReference>
<accession>A0A167XG90</accession>
<dbReference type="CDD" id="cd19490">
    <property type="entry name" value="XRCC2"/>
    <property type="match status" value="1"/>
</dbReference>
<dbReference type="OrthoDB" id="420422at2759"/>
<gene>
    <name evidence="1" type="ORF">AAP_04002</name>
</gene>
<evidence type="ECO:0000313" key="1">
    <source>
        <dbReference type="EMBL" id="KZZ90052.1"/>
    </source>
</evidence>
<organism evidence="1 2">
    <name type="scientific">Ascosphaera apis ARSEF 7405</name>
    <dbReference type="NCBI Taxonomy" id="392613"/>
    <lineage>
        <taxon>Eukaryota</taxon>
        <taxon>Fungi</taxon>
        <taxon>Dikarya</taxon>
        <taxon>Ascomycota</taxon>
        <taxon>Pezizomycotina</taxon>
        <taxon>Eurotiomycetes</taxon>
        <taxon>Eurotiomycetidae</taxon>
        <taxon>Onygenales</taxon>
        <taxon>Ascosphaeraceae</taxon>
        <taxon>Ascosphaera</taxon>
    </lineage>
</organism>
<evidence type="ECO:0000313" key="2">
    <source>
        <dbReference type="Proteomes" id="UP000242877"/>
    </source>
</evidence>
<dbReference type="PANTHER" id="PTHR46644:SF2">
    <property type="entry name" value="DNA REPAIR PROTEIN XRCC2"/>
    <property type="match status" value="1"/>
</dbReference>
<dbReference type="GO" id="GO:0000724">
    <property type="term" value="P:double-strand break repair via homologous recombination"/>
    <property type="evidence" value="ECO:0007669"/>
    <property type="project" value="InterPro"/>
</dbReference>
<sequence length="429" mass="47220">MTGGGDTPSARYGETLLRDTNESSLFELLRETKHALEGDDWTRPYHIKQLDDLICSSRSAVQIDRPPVIELTSASSAAGKTNLLYFIAAKAVLPKSYRGVELGASHAAVVFIDTNGQFDADRLLVVALGIVIQEAKNQGVDISTGPSDLSQLQDLVVESLKHVHVFRPRSSAELLTVLYHLPGYLLQTDDETSLVMPEHHSKSRPVHSLLIDSASAFYYQDARAHEINRLVIAGNRIREEAADPVFTELQPDIDISTTASASDLVSYLRHIQKTFECSVVFTTWGLYPRVSRNATSQFHGNGNRVSSWAGRTVNITSFKSYLPAAWLTYPTCRLILRRESVKQFPPDLSLETLVPSSPRPDDGEDADADHIRQLARERQSAVQATGFIASLDNAYIGNSNDIAAISSSSSGPPSSIRFRITKFGVCFDE</sequence>
<proteinExistence type="predicted"/>
<dbReference type="EMBL" id="AZGZ01000018">
    <property type="protein sequence ID" value="KZZ90052.1"/>
    <property type="molecule type" value="Genomic_DNA"/>
</dbReference>
<protein>
    <recommendedName>
        <fullName evidence="3">DNA recombination and repair protein Rad51-like C-terminal domain-containing protein</fullName>
    </recommendedName>
</protein>
<reference evidence="1 2" key="1">
    <citation type="journal article" date="2016" name="Genome Biol. Evol.">
        <title>Divergent and convergent evolution of fungal pathogenicity.</title>
        <authorList>
            <person name="Shang Y."/>
            <person name="Xiao G."/>
            <person name="Zheng P."/>
            <person name="Cen K."/>
            <person name="Zhan S."/>
            <person name="Wang C."/>
        </authorList>
    </citation>
    <scope>NUCLEOTIDE SEQUENCE [LARGE SCALE GENOMIC DNA]</scope>
    <source>
        <strain evidence="1 2">ARSEF 7405</strain>
    </source>
</reference>
<dbReference type="Proteomes" id="UP000242877">
    <property type="component" value="Unassembled WGS sequence"/>
</dbReference>
<dbReference type="InterPro" id="IPR027417">
    <property type="entry name" value="P-loop_NTPase"/>
</dbReference>
<dbReference type="AlphaFoldDB" id="A0A167XG90"/>
<name>A0A167XG90_9EURO</name>
<dbReference type="SUPFAM" id="SSF52540">
    <property type="entry name" value="P-loop containing nucleoside triphosphate hydrolases"/>
    <property type="match status" value="1"/>
</dbReference>
<dbReference type="GO" id="GO:0005657">
    <property type="term" value="C:replication fork"/>
    <property type="evidence" value="ECO:0007669"/>
    <property type="project" value="InterPro"/>
</dbReference>